<dbReference type="PROSITE" id="PS50850">
    <property type="entry name" value="MFS"/>
    <property type="match status" value="1"/>
</dbReference>
<comment type="subcellular location">
    <subcellularLocation>
        <location evidence="1">Membrane</location>
        <topology evidence="1">Multi-pass membrane protein</topology>
    </subcellularLocation>
</comment>
<dbReference type="Gene3D" id="1.20.1250.20">
    <property type="entry name" value="MFS general substrate transporter like domains"/>
    <property type="match status" value="2"/>
</dbReference>
<dbReference type="AlphaFoldDB" id="A0A7C9GXQ2"/>
<dbReference type="InterPro" id="IPR036259">
    <property type="entry name" value="MFS_trans_sf"/>
</dbReference>
<dbReference type="InterPro" id="IPR020846">
    <property type="entry name" value="MFS_dom"/>
</dbReference>
<comment type="caution">
    <text evidence="8">The sequence shown here is derived from an EMBL/GenBank/DDBJ whole genome shotgun (WGS) entry which is preliminary data.</text>
</comment>
<dbReference type="PANTHER" id="PTHR11662">
    <property type="entry name" value="SOLUTE CARRIER FAMILY 17"/>
    <property type="match status" value="1"/>
</dbReference>
<feature type="transmembrane region" description="Helical" evidence="6">
    <location>
        <begin position="115"/>
        <end position="133"/>
    </location>
</feature>
<keyword evidence="9" id="KW-1185">Reference proteome</keyword>
<keyword evidence="3 6" id="KW-1133">Transmembrane helix</keyword>
<dbReference type="InterPro" id="IPR050382">
    <property type="entry name" value="MFS_Na/Anion_cotransporter"/>
</dbReference>
<name>A0A7C9GXQ2_9SPHN</name>
<dbReference type="CDD" id="cd17319">
    <property type="entry name" value="MFS_ExuT_GudP_like"/>
    <property type="match status" value="1"/>
</dbReference>
<protein>
    <submittedName>
        <fullName evidence="8">MFS transporter</fullName>
    </submittedName>
</protein>
<evidence type="ECO:0000256" key="1">
    <source>
        <dbReference type="ARBA" id="ARBA00004141"/>
    </source>
</evidence>
<feature type="transmembrane region" description="Helical" evidence="6">
    <location>
        <begin position="259"/>
        <end position="277"/>
    </location>
</feature>
<feature type="region of interest" description="Disordered" evidence="5">
    <location>
        <begin position="1"/>
        <end position="36"/>
    </location>
</feature>
<proteinExistence type="predicted"/>
<dbReference type="Pfam" id="PF07690">
    <property type="entry name" value="MFS_1"/>
    <property type="match status" value="1"/>
</dbReference>
<evidence type="ECO:0000256" key="2">
    <source>
        <dbReference type="ARBA" id="ARBA00022692"/>
    </source>
</evidence>
<evidence type="ECO:0000256" key="6">
    <source>
        <dbReference type="SAM" id="Phobius"/>
    </source>
</evidence>
<evidence type="ECO:0000256" key="3">
    <source>
        <dbReference type="ARBA" id="ARBA00022989"/>
    </source>
</evidence>
<evidence type="ECO:0000256" key="4">
    <source>
        <dbReference type="ARBA" id="ARBA00023136"/>
    </source>
</evidence>
<feature type="transmembrane region" description="Helical" evidence="6">
    <location>
        <begin position="329"/>
        <end position="351"/>
    </location>
</feature>
<feature type="transmembrane region" description="Helical" evidence="6">
    <location>
        <begin position="83"/>
        <end position="103"/>
    </location>
</feature>
<dbReference type="Proteomes" id="UP000481327">
    <property type="component" value="Unassembled WGS sequence"/>
</dbReference>
<dbReference type="InterPro" id="IPR011701">
    <property type="entry name" value="MFS"/>
</dbReference>
<gene>
    <name evidence="8" type="ORF">F3168_09495</name>
</gene>
<dbReference type="SUPFAM" id="SSF103473">
    <property type="entry name" value="MFS general substrate transporter"/>
    <property type="match status" value="1"/>
</dbReference>
<feature type="domain" description="Major facilitator superfamily (MFS) profile" evidence="7">
    <location>
        <begin position="45"/>
        <end position="445"/>
    </location>
</feature>
<evidence type="ECO:0000313" key="9">
    <source>
        <dbReference type="Proteomes" id="UP000481327"/>
    </source>
</evidence>
<evidence type="ECO:0000256" key="5">
    <source>
        <dbReference type="SAM" id="MobiDB-lite"/>
    </source>
</evidence>
<dbReference type="PANTHER" id="PTHR11662:SF399">
    <property type="entry name" value="FI19708P1-RELATED"/>
    <property type="match status" value="1"/>
</dbReference>
<keyword evidence="2 6" id="KW-0812">Transmembrane</keyword>
<feature type="transmembrane region" description="Helical" evidence="6">
    <location>
        <begin position="421"/>
        <end position="440"/>
    </location>
</feature>
<organism evidence="8 9">
    <name type="scientific">Sandarakinorhabdus fusca</name>
    <dbReference type="NCBI Taxonomy" id="1439888"/>
    <lineage>
        <taxon>Bacteria</taxon>
        <taxon>Pseudomonadati</taxon>
        <taxon>Pseudomonadota</taxon>
        <taxon>Alphaproteobacteria</taxon>
        <taxon>Sphingomonadales</taxon>
        <taxon>Sphingosinicellaceae</taxon>
        <taxon>Sandarakinorhabdus</taxon>
    </lineage>
</organism>
<dbReference type="GO" id="GO:0016020">
    <property type="term" value="C:membrane"/>
    <property type="evidence" value="ECO:0007669"/>
    <property type="project" value="UniProtKB-SubCell"/>
</dbReference>
<evidence type="ECO:0000313" key="8">
    <source>
        <dbReference type="EMBL" id="MQT17494.1"/>
    </source>
</evidence>
<feature type="transmembrane region" description="Helical" evidence="6">
    <location>
        <begin position="195"/>
        <end position="216"/>
    </location>
</feature>
<feature type="transmembrane region" description="Helical" evidence="6">
    <location>
        <begin position="297"/>
        <end position="317"/>
    </location>
</feature>
<reference evidence="8 9" key="1">
    <citation type="submission" date="2019-09" db="EMBL/GenBank/DDBJ databases">
        <title>Polymorphobacter sp. isolated from a lake in China.</title>
        <authorList>
            <person name="Liu Z."/>
        </authorList>
    </citation>
    <scope>NUCLEOTIDE SEQUENCE [LARGE SCALE GENOMIC DNA]</scope>
    <source>
        <strain evidence="8 9">D40P</strain>
    </source>
</reference>
<dbReference type="EMBL" id="WIOL01000003">
    <property type="protein sequence ID" value="MQT17494.1"/>
    <property type="molecule type" value="Genomic_DNA"/>
</dbReference>
<feature type="transmembrane region" description="Helical" evidence="6">
    <location>
        <begin position="44"/>
        <end position="63"/>
    </location>
</feature>
<accession>A0A7C9GXQ2</accession>
<feature type="transmembrane region" description="Helical" evidence="6">
    <location>
        <begin position="396"/>
        <end position="415"/>
    </location>
</feature>
<evidence type="ECO:0000259" key="7">
    <source>
        <dbReference type="PROSITE" id="PS50850"/>
    </source>
</evidence>
<feature type="compositionally biased region" description="Basic residues" evidence="5">
    <location>
        <begin position="10"/>
        <end position="32"/>
    </location>
</feature>
<keyword evidence="4 6" id="KW-0472">Membrane</keyword>
<dbReference type="GO" id="GO:0022857">
    <property type="term" value="F:transmembrane transporter activity"/>
    <property type="evidence" value="ECO:0007669"/>
    <property type="project" value="InterPro"/>
</dbReference>
<feature type="transmembrane region" description="Helical" evidence="6">
    <location>
        <begin position="357"/>
        <end position="384"/>
    </location>
</feature>
<sequence length="455" mass="49358">MDGARGRSAPARRCRRTRPRQPGTRHRTRARHSAGPATVKKRRIVLGFLAVLSVITFIDRLAIAVTGPTIQKDLNISPEQWGWVLSAYVIAYAVFEIPSGAMGDKHGYRKELRRITIWWSFFTAITALCRSFWQLAAARFLFGLGAAGAYPNMTGVLYRWLPARERARGQGVIWAASRLGGGLAPLLLVPANIWFGWRAVFVILGLLGFVWAIAWWRWFHDNPADQPGITPEEVAEIGRDEMAGHTGTPWKKLLGLPQLWLITVAYFFYAFGSWFFFGWFPTWMVKGAGFTVAEMGIYGSIPFLLGIVGNLAGGVLCDRLAERIGIGRAYRIIASACLVVTAALLVAMSLVTSKVAIIAFAGAAFMVMDLMLPAAWAMCMAIGGRYGGTASGVMNTAGNLGGFICSVAFGYVVAATGNYNLPLQGVAAMVLVAAGIFAFIDCTRGFDLKAGALAQ</sequence>